<reference evidence="4" key="1">
    <citation type="submission" date="2016-11" db="EMBL/GenBank/DDBJ databases">
        <authorList>
            <person name="Varghese N."/>
            <person name="Submissions S."/>
        </authorList>
    </citation>
    <scope>NUCLEOTIDE SEQUENCE [LARGE SCALE GENOMIC DNA]</scope>
    <source>
        <strain evidence="4">DSM 17456</strain>
    </source>
</reference>
<dbReference type="EMBL" id="FSRG01000004">
    <property type="protein sequence ID" value="SIN93608.1"/>
    <property type="molecule type" value="Genomic_DNA"/>
</dbReference>
<evidence type="ECO:0000256" key="1">
    <source>
        <dbReference type="ARBA" id="ARBA00006611"/>
    </source>
</evidence>
<comment type="similarity">
    <text evidence="1">Belongs to the GSP E family.</text>
</comment>
<dbReference type="PANTHER" id="PTHR30486:SF6">
    <property type="entry name" value="TYPE IV PILUS RETRACTATION ATPASE PILT"/>
    <property type="match status" value="1"/>
</dbReference>
<dbReference type="STRING" id="1121457.SAMN02745161_1269"/>
<accession>A0A1N6FEA4</accession>
<evidence type="ECO:0000313" key="4">
    <source>
        <dbReference type="Proteomes" id="UP000184694"/>
    </source>
</evidence>
<gene>
    <name evidence="3" type="ORF">SAMN02745161_1269</name>
</gene>
<dbReference type="InterPro" id="IPR027417">
    <property type="entry name" value="P-loop_NTPase"/>
</dbReference>
<dbReference type="PANTHER" id="PTHR30486">
    <property type="entry name" value="TWITCHING MOTILITY PROTEIN PILT"/>
    <property type="match status" value="1"/>
</dbReference>
<dbReference type="Proteomes" id="UP000184694">
    <property type="component" value="Unassembled WGS sequence"/>
</dbReference>
<feature type="domain" description="Bacterial type II secretion system protein E" evidence="2">
    <location>
        <begin position="193"/>
        <end position="365"/>
    </location>
</feature>
<dbReference type="InterPro" id="IPR001482">
    <property type="entry name" value="T2SS/T4SS_dom"/>
</dbReference>
<sequence>MRLSDLTFSSILVFGSEQIVVLGEQEQIPMDHDDTEFLEDVAQLIAAIDEKRSMPPELRSFTVPVEKYNYNIIAAKEGVFSISRGEAALVDPNEKPLTLNELEFSDILLNNGSGTYLRGLRGFGRQVLPSPSEFQEEIDELRAQVNSEFAKHKRHSFRINFKGRSYRVAVFDGIASGNGHAFSLRKGMDTIPDFYSLGLPEPIAEWLTDANQKKGLILFSGAQASGKTTSAASCISKRLVKFGGHALSIEMPAEMPLSGMHGEHGTCWQCDLDSEADLPAVLQVSHRSTADIIYIGEVLGSTTASELLQVSLSSSHQLIFSTIHGNGVVAALDRLLTWAKETTGEAAALNLSECLLGVIHQELIPTDNGGWKLDVPEFLLLPNTNSQRAKSARALIKDGNLKALHDVIKSQRSVVLYQGVENL</sequence>
<dbReference type="GO" id="GO:0016887">
    <property type="term" value="F:ATP hydrolysis activity"/>
    <property type="evidence" value="ECO:0007669"/>
    <property type="project" value="InterPro"/>
</dbReference>
<keyword evidence="4" id="KW-1185">Reference proteome</keyword>
<dbReference type="SUPFAM" id="SSF52540">
    <property type="entry name" value="P-loop containing nucleoside triphosphate hydrolases"/>
    <property type="match status" value="1"/>
</dbReference>
<dbReference type="RefSeq" id="WP_084539356.1">
    <property type="nucleotide sequence ID" value="NZ_FSRG01000004.1"/>
</dbReference>
<dbReference type="Pfam" id="PF00437">
    <property type="entry name" value="T2SSE"/>
    <property type="match status" value="1"/>
</dbReference>
<name>A0A1N6FEA4_9BACT</name>
<dbReference type="InterPro" id="IPR050921">
    <property type="entry name" value="T4SS_GSP_E_ATPase"/>
</dbReference>
<protein>
    <submittedName>
        <fullName evidence="3">Twitching motility protein PilT</fullName>
    </submittedName>
</protein>
<dbReference type="Gene3D" id="3.40.50.300">
    <property type="entry name" value="P-loop containing nucleotide triphosphate hydrolases"/>
    <property type="match status" value="1"/>
</dbReference>
<organism evidence="3 4">
    <name type="scientific">Halodesulfovibrio marinisediminis DSM 17456</name>
    <dbReference type="NCBI Taxonomy" id="1121457"/>
    <lineage>
        <taxon>Bacteria</taxon>
        <taxon>Pseudomonadati</taxon>
        <taxon>Thermodesulfobacteriota</taxon>
        <taxon>Desulfovibrionia</taxon>
        <taxon>Desulfovibrionales</taxon>
        <taxon>Desulfovibrionaceae</taxon>
        <taxon>Halodesulfovibrio</taxon>
    </lineage>
</organism>
<dbReference type="OrthoDB" id="5442742at2"/>
<proteinExistence type="inferred from homology"/>
<evidence type="ECO:0000313" key="3">
    <source>
        <dbReference type="EMBL" id="SIN93608.1"/>
    </source>
</evidence>
<dbReference type="AlphaFoldDB" id="A0A1N6FEA4"/>
<evidence type="ECO:0000259" key="2">
    <source>
        <dbReference type="Pfam" id="PF00437"/>
    </source>
</evidence>